<sequence>MQYTNSENEINSKSDLPSELVQRFNSKISWKRTKYKHFPYIIPLENSSSLENDEQIVMAGLSNEQIVMASPSDEQIVMTGPSDEQIVMAGSSDK</sequence>
<reference evidence="2" key="2">
    <citation type="submission" date="2019-10" db="EMBL/GenBank/DDBJ databases">
        <title>Conservation and host-specific expression of non-tandemly repeated heterogenous ribosome RNA gene in arbuscular mycorrhizal fungi.</title>
        <authorList>
            <person name="Maeda T."/>
            <person name="Kobayashi Y."/>
            <person name="Nakagawa T."/>
            <person name="Ezawa T."/>
            <person name="Yamaguchi K."/>
            <person name="Bino T."/>
            <person name="Nishimoto Y."/>
            <person name="Shigenobu S."/>
            <person name="Kawaguchi M."/>
        </authorList>
    </citation>
    <scope>NUCLEOTIDE SEQUENCE</scope>
    <source>
        <strain evidence="2">HR1</strain>
    </source>
</reference>
<reference evidence="1 3" key="1">
    <citation type="submission" date="2017-11" db="EMBL/GenBank/DDBJ databases">
        <title>The genome of Rhizophagus clarus HR1 reveals common genetic basis of auxotrophy among arbuscular mycorrhizal fungi.</title>
        <authorList>
            <person name="Kobayashi Y."/>
        </authorList>
    </citation>
    <scope>NUCLEOTIDE SEQUENCE [LARGE SCALE GENOMIC DNA]</scope>
    <source>
        <strain evidence="1 3">HR1</strain>
    </source>
</reference>
<dbReference type="Proteomes" id="UP000615446">
    <property type="component" value="Unassembled WGS sequence"/>
</dbReference>
<protein>
    <submittedName>
        <fullName evidence="1">Uncharacterized protein</fullName>
    </submittedName>
</protein>
<accession>A0A2Z6Q3B0</accession>
<gene>
    <name evidence="2" type="ORF">RCL2_002640500</name>
    <name evidence="1" type="ORF">RclHR1_10650005</name>
</gene>
<name>A0A2Z6Q3B0_9GLOM</name>
<dbReference type="EMBL" id="BEXD01000075">
    <property type="protein sequence ID" value="GBB84005.1"/>
    <property type="molecule type" value="Genomic_DNA"/>
</dbReference>
<dbReference type="AlphaFoldDB" id="A0A2Z6Q3B0"/>
<evidence type="ECO:0000313" key="2">
    <source>
        <dbReference type="EMBL" id="GES99926.1"/>
    </source>
</evidence>
<keyword evidence="3" id="KW-1185">Reference proteome</keyword>
<comment type="caution">
    <text evidence="1">The sequence shown here is derived from an EMBL/GenBank/DDBJ whole genome shotgun (WGS) entry which is preliminary data.</text>
</comment>
<proteinExistence type="predicted"/>
<evidence type="ECO:0000313" key="3">
    <source>
        <dbReference type="Proteomes" id="UP000247702"/>
    </source>
</evidence>
<evidence type="ECO:0000313" key="1">
    <source>
        <dbReference type="EMBL" id="GBB84005.1"/>
    </source>
</evidence>
<dbReference type="Proteomes" id="UP000247702">
    <property type="component" value="Unassembled WGS sequence"/>
</dbReference>
<organism evidence="1 3">
    <name type="scientific">Rhizophagus clarus</name>
    <dbReference type="NCBI Taxonomy" id="94130"/>
    <lineage>
        <taxon>Eukaryota</taxon>
        <taxon>Fungi</taxon>
        <taxon>Fungi incertae sedis</taxon>
        <taxon>Mucoromycota</taxon>
        <taxon>Glomeromycotina</taxon>
        <taxon>Glomeromycetes</taxon>
        <taxon>Glomerales</taxon>
        <taxon>Glomeraceae</taxon>
        <taxon>Rhizophagus</taxon>
    </lineage>
</organism>
<dbReference type="EMBL" id="BLAL01000285">
    <property type="protein sequence ID" value="GES99926.1"/>
    <property type="molecule type" value="Genomic_DNA"/>
</dbReference>